<evidence type="ECO:0000256" key="9">
    <source>
        <dbReference type="PIRSR" id="PIRSR001589-2"/>
    </source>
</evidence>
<evidence type="ECO:0000313" key="12">
    <source>
        <dbReference type="EMBL" id="QDV09758.1"/>
    </source>
</evidence>
<dbReference type="InterPro" id="IPR001962">
    <property type="entry name" value="Asn_synthase"/>
</dbReference>
<dbReference type="CDD" id="cd01991">
    <property type="entry name" value="Asn_synthase_B_C"/>
    <property type="match status" value="1"/>
</dbReference>
<name>A0A518F089_9BACT</name>
<evidence type="ECO:0000256" key="10">
    <source>
        <dbReference type="PIRSR" id="PIRSR001589-3"/>
    </source>
</evidence>
<dbReference type="NCBIfam" id="TIGR01536">
    <property type="entry name" value="asn_synth_AEB"/>
    <property type="match status" value="1"/>
</dbReference>
<sequence length="622" mass="67129">MCGVFGSVARFGEVHGVEESALRRILDALSHRGPDGQGTWSQENVLLGHTRLAVRDPGAEAAAQPILTPHGRHALVYNGELYNDRELRAQLEPRVLQATGGRGFRTACDAETVLWALALDGEAAFDRLRGMYALAFVDVASRTMLLARDPLGVKPLVWSATSDGGMAFASEPRALLQHPRIERRPDEEMIGAYLVTSRRTMGDRTLFEGVRSVPPGSVLRVDLSSSAPRPVEVAGGARLARRVQNSSASPAACRDLIEDSVLAQLVSDVPVCAFLSGGLDSAILTRLAADERARRGADPLATWCASAFENGEELGPDPPMARAFARKIGSTHTDVHTDEAAFLTGWRDHVEHLWQPLSTPNEVAIAATSRAIRQAGALVALSGEGADELFGGYDSVLAAFAAHSSMDSPPIGAARFHLEISSWVSPAALHQIMTGARAERIAASLVEAHEEAFRKASLAAGPYASDLDAHLRLQRTMNLTPLLERLDAATMRYGIEGRTPFADERVLAFADRLPFAAKFEVRAEGQYASKKILREAFRSILPAEIVDRPKASFPMPFERWSAGLATRATASPFVQEWIQPAAVEAVAADPARHWKLSWLIANLALFGEVAFGEPAEGVRRAA</sequence>
<accession>A0A518F089</accession>
<feature type="binding site" evidence="9">
    <location>
        <begin position="382"/>
        <end position="383"/>
    </location>
    <ligand>
        <name>ATP</name>
        <dbReference type="ChEBI" id="CHEBI:30616"/>
    </ligand>
</feature>
<dbReference type="SUPFAM" id="SSF52402">
    <property type="entry name" value="Adenine nucleotide alpha hydrolases-like"/>
    <property type="match status" value="1"/>
</dbReference>
<reference evidence="12 13" key="1">
    <citation type="submission" date="2019-02" db="EMBL/GenBank/DDBJ databases">
        <title>Deep-cultivation of Planctomycetes and their phenomic and genomic characterization uncovers novel biology.</title>
        <authorList>
            <person name="Wiegand S."/>
            <person name="Jogler M."/>
            <person name="Boedeker C."/>
            <person name="Pinto D."/>
            <person name="Vollmers J."/>
            <person name="Rivas-Marin E."/>
            <person name="Kohn T."/>
            <person name="Peeters S.H."/>
            <person name="Heuer A."/>
            <person name="Rast P."/>
            <person name="Oberbeckmann S."/>
            <person name="Bunk B."/>
            <person name="Jeske O."/>
            <person name="Meyerdierks A."/>
            <person name="Storesund J.E."/>
            <person name="Kallscheuer N."/>
            <person name="Luecker S."/>
            <person name="Lage O.M."/>
            <person name="Pohl T."/>
            <person name="Merkel B.J."/>
            <person name="Hornburger P."/>
            <person name="Mueller R.-W."/>
            <person name="Bruemmer F."/>
            <person name="Labrenz M."/>
            <person name="Spormann A.M."/>
            <person name="Op den Camp H."/>
            <person name="Overmann J."/>
            <person name="Amann R."/>
            <person name="Jetten M.S.M."/>
            <person name="Mascher T."/>
            <person name="Medema M.H."/>
            <person name="Devos D.P."/>
            <person name="Kaster A.-K."/>
            <person name="Ovreas L."/>
            <person name="Rohde M."/>
            <person name="Galperin M.Y."/>
            <person name="Jogler C."/>
        </authorList>
    </citation>
    <scope>NUCLEOTIDE SEQUENCE [LARGE SCALE GENOMIC DNA]</scope>
    <source>
        <strain evidence="12 13">Poly30</strain>
    </source>
</reference>
<evidence type="ECO:0000313" key="13">
    <source>
        <dbReference type="Proteomes" id="UP000320390"/>
    </source>
</evidence>
<organism evidence="12 13">
    <name type="scientific">Saltatorellus ferox</name>
    <dbReference type="NCBI Taxonomy" id="2528018"/>
    <lineage>
        <taxon>Bacteria</taxon>
        <taxon>Pseudomonadati</taxon>
        <taxon>Planctomycetota</taxon>
        <taxon>Planctomycetia</taxon>
        <taxon>Planctomycetia incertae sedis</taxon>
        <taxon>Saltatorellus</taxon>
    </lineage>
</organism>
<evidence type="ECO:0000256" key="2">
    <source>
        <dbReference type="ARBA" id="ARBA00005752"/>
    </source>
</evidence>
<dbReference type="CDD" id="cd00712">
    <property type="entry name" value="AsnB"/>
    <property type="match status" value="1"/>
</dbReference>
<comment type="catalytic activity">
    <reaction evidence="7">
        <text>L-aspartate + L-glutamine + ATP + H2O = L-asparagine + L-glutamate + AMP + diphosphate + H(+)</text>
        <dbReference type="Rhea" id="RHEA:12228"/>
        <dbReference type="ChEBI" id="CHEBI:15377"/>
        <dbReference type="ChEBI" id="CHEBI:15378"/>
        <dbReference type="ChEBI" id="CHEBI:29985"/>
        <dbReference type="ChEBI" id="CHEBI:29991"/>
        <dbReference type="ChEBI" id="CHEBI:30616"/>
        <dbReference type="ChEBI" id="CHEBI:33019"/>
        <dbReference type="ChEBI" id="CHEBI:58048"/>
        <dbReference type="ChEBI" id="CHEBI:58359"/>
        <dbReference type="ChEBI" id="CHEBI:456215"/>
        <dbReference type="EC" id="6.3.5.4"/>
    </reaction>
</comment>
<keyword evidence="8" id="KW-0028">Amino-acid biosynthesis</keyword>
<dbReference type="InterPro" id="IPR033738">
    <property type="entry name" value="AsnB_N"/>
</dbReference>
<evidence type="ECO:0000256" key="3">
    <source>
        <dbReference type="ARBA" id="ARBA00012737"/>
    </source>
</evidence>
<keyword evidence="6 8" id="KW-0315">Glutamine amidotransferase</keyword>
<evidence type="ECO:0000256" key="7">
    <source>
        <dbReference type="ARBA" id="ARBA00048741"/>
    </source>
</evidence>
<dbReference type="PIRSF" id="PIRSF001589">
    <property type="entry name" value="Asn_synthetase_glu-h"/>
    <property type="match status" value="1"/>
</dbReference>
<evidence type="ECO:0000256" key="5">
    <source>
        <dbReference type="ARBA" id="ARBA00022840"/>
    </source>
</evidence>
<gene>
    <name evidence="12" type="primary">asnO</name>
    <name evidence="12" type="ORF">Poly30_53180</name>
</gene>
<dbReference type="GO" id="GO:0005524">
    <property type="term" value="F:ATP binding"/>
    <property type="evidence" value="ECO:0007669"/>
    <property type="project" value="UniProtKB-KW"/>
</dbReference>
<evidence type="ECO:0000256" key="1">
    <source>
        <dbReference type="ARBA" id="ARBA00005187"/>
    </source>
</evidence>
<dbReference type="Gene3D" id="3.40.50.620">
    <property type="entry name" value="HUPs"/>
    <property type="match status" value="1"/>
</dbReference>
<evidence type="ECO:0000256" key="6">
    <source>
        <dbReference type="ARBA" id="ARBA00022962"/>
    </source>
</evidence>
<dbReference type="PANTHER" id="PTHR43284:SF1">
    <property type="entry name" value="ASPARAGINE SYNTHETASE"/>
    <property type="match status" value="1"/>
</dbReference>
<dbReference type="PANTHER" id="PTHR43284">
    <property type="entry name" value="ASPARAGINE SYNTHETASE (GLUTAMINE-HYDROLYZING)"/>
    <property type="match status" value="1"/>
</dbReference>
<feature type="active site" description="For GATase activity" evidence="8">
    <location>
        <position position="2"/>
    </location>
</feature>
<keyword evidence="8" id="KW-0061">Asparagine biosynthesis</keyword>
<dbReference type="Proteomes" id="UP000320390">
    <property type="component" value="Chromosome"/>
</dbReference>
<dbReference type="InterPro" id="IPR006426">
    <property type="entry name" value="Asn_synth_AEB"/>
</dbReference>
<dbReference type="InterPro" id="IPR051786">
    <property type="entry name" value="ASN_synthetase/amidase"/>
</dbReference>
<feature type="site" description="Important for beta-aspartyl-AMP intermediate formation" evidence="10">
    <location>
        <position position="384"/>
    </location>
</feature>
<comment type="pathway">
    <text evidence="1">Amino-acid biosynthesis; L-asparagine biosynthesis; L-asparagine from L-aspartate (L-Gln route): step 1/1.</text>
</comment>
<keyword evidence="12" id="KW-0436">Ligase</keyword>
<feature type="binding site" evidence="9">
    <location>
        <position position="109"/>
    </location>
    <ligand>
        <name>L-glutamine</name>
        <dbReference type="ChEBI" id="CHEBI:58359"/>
    </ligand>
</feature>
<dbReference type="SUPFAM" id="SSF56235">
    <property type="entry name" value="N-terminal nucleophile aminohydrolases (Ntn hydrolases)"/>
    <property type="match status" value="1"/>
</dbReference>
<dbReference type="InterPro" id="IPR014729">
    <property type="entry name" value="Rossmann-like_a/b/a_fold"/>
</dbReference>
<keyword evidence="4 9" id="KW-0547">Nucleotide-binding</keyword>
<dbReference type="OrthoDB" id="223068at2"/>
<feature type="domain" description="Glutamine amidotransferase type-2" evidence="11">
    <location>
        <begin position="2"/>
        <end position="224"/>
    </location>
</feature>
<dbReference type="InterPro" id="IPR029055">
    <property type="entry name" value="Ntn_hydrolases_N"/>
</dbReference>
<proteinExistence type="inferred from homology"/>
<keyword evidence="5 9" id="KW-0067">ATP-binding</keyword>
<protein>
    <recommendedName>
        <fullName evidence="3">asparagine synthase (glutamine-hydrolyzing)</fullName>
        <ecNumber evidence="3">6.3.5.4</ecNumber>
    </recommendedName>
</protein>
<dbReference type="EMBL" id="CP036434">
    <property type="protein sequence ID" value="QDV09758.1"/>
    <property type="molecule type" value="Genomic_DNA"/>
</dbReference>
<keyword evidence="13" id="KW-1185">Reference proteome</keyword>
<dbReference type="EC" id="6.3.5.4" evidence="3"/>
<dbReference type="GO" id="GO:0006529">
    <property type="term" value="P:asparagine biosynthetic process"/>
    <property type="evidence" value="ECO:0007669"/>
    <property type="project" value="UniProtKB-KW"/>
</dbReference>
<dbReference type="GO" id="GO:0004066">
    <property type="term" value="F:asparagine synthase (glutamine-hydrolyzing) activity"/>
    <property type="evidence" value="ECO:0007669"/>
    <property type="project" value="UniProtKB-EC"/>
</dbReference>
<dbReference type="Pfam" id="PF13522">
    <property type="entry name" value="GATase_6"/>
    <property type="match status" value="1"/>
</dbReference>
<evidence type="ECO:0000256" key="8">
    <source>
        <dbReference type="PIRSR" id="PIRSR001589-1"/>
    </source>
</evidence>
<dbReference type="GO" id="GO:0005829">
    <property type="term" value="C:cytosol"/>
    <property type="evidence" value="ECO:0007669"/>
    <property type="project" value="TreeGrafter"/>
</dbReference>
<dbReference type="AlphaFoldDB" id="A0A518F089"/>
<dbReference type="Pfam" id="PF00733">
    <property type="entry name" value="Asn_synthase"/>
    <property type="match status" value="1"/>
</dbReference>
<comment type="similarity">
    <text evidence="2">Belongs to the asparagine synthetase family.</text>
</comment>
<dbReference type="Gene3D" id="3.60.20.10">
    <property type="entry name" value="Glutamine Phosphoribosylpyrophosphate, subunit 1, domain 1"/>
    <property type="match status" value="1"/>
</dbReference>
<evidence type="ECO:0000259" key="11">
    <source>
        <dbReference type="PROSITE" id="PS51278"/>
    </source>
</evidence>
<dbReference type="PROSITE" id="PS51278">
    <property type="entry name" value="GATASE_TYPE_2"/>
    <property type="match status" value="1"/>
</dbReference>
<dbReference type="InterPro" id="IPR017932">
    <property type="entry name" value="GATase_2_dom"/>
</dbReference>
<evidence type="ECO:0000256" key="4">
    <source>
        <dbReference type="ARBA" id="ARBA00022741"/>
    </source>
</evidence>
<dbReference type="RefSeq" id="WP_145204684.1">
    <property type="nucleotide sequence ID" value="NZ_CP036434.1"/>
</dbReference>